<dbReference type="OrthoDB" id="194112at2759"/>
<dbReference type="PANTHER" id="PTHR23159:SF31">
    <property type="entry name" value="CENTROSOME-ASSOCIATED PROTEIN CEP250 ISOFORM X1"/>
    <property type="match status" value="1"/>
</dbReference>
<dbReference type="EMBL" id="BRXZ01002705">
    <property type="protein sequence ID" value="GMH68356.1"/>
    <property type="molecule type" value="Genomic_DNA"/>
</dbReference>
<evidence type="ECO:0000313" key="3">
    <source>
        <dbReference type="EMBL" id="GMH68356.1"/>
    </source>
</evidence>
<gene>
    <name evidence="3" type="ORF">TrRE_jg13449</name>
</gene>
<feature type="coiled-coil region" evidence="1">
    <location>
        <begin position="468"/>
        <end position="502"/>
    </location>
</feature>
<evidence type="ECO:0000313" key="4">
    <source>
        <dbReference type="Proteomes" id="UP001165082"/>
    </source>
</evidence>
<accession>A0A9W7ACZ0</accession>
<feature type="compositionally biased region" description="Gly residues" evidence="2">
    <location>
        <begin position="811"/>
        <end position="825"/>
    </location>
</feature>
<reference evidence="3" key="1">
    <citation type="submission" date="2022-07" db="EMBL/GenBank/DDBJ databases">
        <title>Genome analysis of Parmales, a sister group of diatoms, reveals the evolutionary specialization of diatoms from phago-mixotrophs to photoautotrophs.</title>
        <authorList>
            <person name="Ban H."/>
            <person name="Sato S."/>
            <person name="Yoshikawa S."/>
            <person name="Kazumasa Y."/>
            <person name="Nakamura Y."/>
            <person name="Ichinomiya M."/>
            <person name="Saitoh K."/>
            <person name="Sato N."/>
            <person name="Blanc-Mathieu R."/>
            <person name="Endo H."/>
            <person name="Kuwata A."/>
            <person name="Ogata H."/>
        </authorList>
    </citation>
    <scope>NUCLEOTIDE SEQUENCE</scope>
</reference>
<dbReference type="AlphaFoldDB" id="A0A9W7ACZ0"/>
<feature type="compositionally biased region" description="Polar residues" evidence="2">
    <location>
        <begin position="796"/>
        <end position="810"/>
    </location>
</feature>
<feature type="coiled-coil region" evidence="1">
    <location>
        <begin position="296"/>
        <end position="365"/>
    </location>
</feature>
<protein>
    <submittedName>
        <fullName evidence="3">Uncharacterized protein</fullName>
    </submittedName>
</protein>
<proteinExistence type="predicted"/>
<organism evidence="3 4">
    <name type="scientific">Triparma retinervis</name>
    <dbReference type="NCBI Taxonomy" id="2557542"/>
    <lineage>
        <taxon>Eukaryota</taxon>
        <taxon>Sar</taxon>
        <taxon>Stramenopiles</taxon>
        <taxon>Ochrophyta</taxon>
        <taxon>Bolidophyceae</taxon>
        <taxon>Parmales</taxon>
        <taxon>Triparmaceae</taxon>
        <taxon>Triparma</taxon>
    </lineage>
</organism>
<sequence length="856" mass="93791">MAKNVPSYVLSDKATTQKQERADRDMIMELRRQRDHEEQRAKDLTKNNLSLRTLAERKAKLNAALKLSHSQNTEYAVKLKVLEDALELKAEELGLDSGSANGGSKLLSDVAMLRGALKSLEKANKEKEKQHKEATLELQQGGEDRQQLELDLKVKEEEFNALQEDFNRLGGDVLTQLESDKSGLESEKNALLDYVTESLDNVASLESEKVALQTEVARLTPFELQCEELKHEAAAFAVKMRDVLKDLDRCRGNLADMEKKQEEQQFEIDEMAAMQVELLEQLKSSAAEVDTKTRAVSEQQAELESKDREIDTLSQNLDNTTNSLSATLSELTVAKDKLSSVLPKLDSADAELRLLRTRMRELDNVEMENSKLVVEIGVLQPMRTSLDAVAEELRSSSTFAPGSTKTEFHQTWATSPHITTLLPSLGDRIQSLFNDLSVCEVQSRNLERVLSDERSERTSERGVLSDSLLSKENECRQVSERLKAVTDEEEELRMQVEKARAASSAVSHLRTVWLSHCQDDNVGGGSDMDIVHNVGRALYAGRQAQAGQAANLQKLVESEAMLNMKELELTRLNSENKEILRQLSSIKASTDSDINALRSEGIGLASELESAAELAERQGALAVTLEGRLEALSAERAMLSAQFHASQTEIEQYRSDLSAALSKAVALTQDNVGLCSTVDHSSSASSVIVAVCECLDKLSCALPDVSDQLVETKARLEMGEVKRLARSTVKSSPVPSAAATPAASVLNDSVVMSSGLSATETLSRQKRDLAVMHKKYLGGQFARSAVEVGVSGSLRSMQQTPTSTPMMQSRSGGGTEMVTTTGGGKQRTVARAPSPGTALLQERLRAAQAQFSLLTK</sequence>
<feature type="region of interest" description="Disordered" evidence="2">
    <location>
        <begin position="1"/>
        <end position="24"/>
    </location>
</feature>
<evidence type="ECO:0000256" key="2">
    <source>
        <dbReference type="SAM" id="MobiDB-lite"/>
    </source>
</evidence>
<comment type="caution">
    <text evidence="3">The sequence shown here is derived from an EMBL/GenBank/DDBJ whole genome shotgun (WGS) entry which is preliminary data.</text>
</comment>
<dbReference type="Proteomes" id="UP001165082">
    <property type="component" value="Unassembled WGS sequence"/>
</dbReference>
<name>A0A9W7ACZ0_9STRA</name>
<feature type="coiled-coil region" evidence="1">
    <location>
        <begin position="110"/>
        <end position="165"/>
    </location>
</feature>
<keyword evidence="4" id="KW-1185">Reference proteome</keyword>
<keyword evidence="1" id="KW-0175">Coiled coil</keyword>
<evidence type="ECO:0000256" key="1">
    <source>
        <dbReference type="SAM" id="Coils"/>
    </source>
</evidence>
<feature type="region of interest" description="Disordered" evidence="2">
    <location>
        <begin position="796"/>
        <end position="831"/>
    </location>
</feature>
<dbReference type="PANTHER" id="PTHR23159">
    <property type="entry name" value="CENTROSOMAL PROTEIN 2"/>
    <property type="match status" value="1"/>
</dbReference>
<feature type="coiled-coil region" evidence="1">
    <location>
        <begin position="555"/>
        <end position="589"/>
    </location>
</feature>